<keyword evidence="9" id="KW-1185">Reference proteome</keyword>
<keyword evidence="3" id="KW-0808">Transferase</keyword>
<evidence type="ECO:0000256" key="2">
    <source>
        <dbReference type="ARBA" id="ARBA00022603"/>
    </source>
</evidence>
<dbReference type="PROSITE" id="PS00374">
    <property type="entry name" value="MGMT"/>
    <property type="match status" value="1"/>
</dbReference>
<dbReference type="AlphaFoldDB" id="A0A8J7UJX0"/>
<comment type="catalytic activity">
    <reaction evidence="6">
        <text>a 6-O-methyl-2'-deoxyguanosine in DNA + L-cysteinyl-[protein] = S-methyl-L-cysteinyl-[protein] + a 2'-deoxyguanosine in DNA</text>
        <dbReference type="Rhea" id="RHEA:24000"/>
        <dbReference type="Rhea" id="RHEA-COMP:10131"/>
        <dbReference type="Rhea" id="RHEA-COMP:10132"/>
        <dbReference type="Rhea" id="RHEA-COMP:11367"/>
        <dbReference type="Rhea" id="RHEA-COMP:11368"/>
        <dbReference type="ChEBI" id="CHEBI:29950"/>
        <dbReference type="ChEBI" id="CHEBI:82612"/>
        <dbReference type="ChEBI" id="CHEBI:85445"/>
        <dbReference type="ChEBI" id="CHEBI:85448"/>
        <dbReference type="EC" id="2.1.1.63"/>
    </reaction>
</comment>
<accession>A0A8J7UJX0</accession>
<dbReference type="Gene3D" id="1.10.10.10">
    <property type="entry name" value="Winged helix-like DNA-binding domain superfamily/Winged helix DNA-binding domain"/>
    <property type="match status" value="1"/>
</dbReference>
<dbReference type="EMBL" id="JAGIYY010000003">
    <property type="protein sequence ID" value="MBP0439275.1"/>
    <property type="molecule type" value="Genomic_DNA"/>
</dbReference>
<name>A0A8J7UJX0_9HYPH</name>
<dbReference type="RefSeq" id="WP_209335302.1">
    <property type="nucleotide sequence ID" value="NZ_JAGIYY010000003.1"/>
</dbReference>
<dbReference type="InterPro" id="IPR014048">
    <property type="entry name" value="MethylDNA_cys_MeTrfase_DNA-bd"/>
</dbReference>
<organism evidence="8 9">
    <name type="scientific">Tianweitania sediminis</name>
    <dbReference type="NCBI Taxonomy" id="1502156"/>
    <lineage>
        <taxon>Bacteria</taxon>
        <taxon>Pseudomonadati</taxon>
        <taxon>Pseudomonadota</taxon>
        <taxon>Alphaproteobacteria</taxon>
        <taxon>Hyphomicrobiales</taxon>
        <taxon>Phyllobacteriaceae</taxon>
        <taxon>Tianweitania</taxon>
    </lineage>
</organism>
<gene>
    <name evidence="8" type="ORF">J5Y06_11500</name>
</gene>
<dbReference type="SUPFAM" id="SSF46767">
    <property type="entry name" value="Methylated DNA-protein cysteine methyltransferase, C-terminal domain"/>
    <property type="match status" value="1"/>
</dbReference>
<keyword evidence="2" id="KW-0489">Methyltransferase</keyword>
<dbReference type="CDD" id="cd06445">
    <property type="entry name" value="ATase"/>
    <property type="match status" value="1"/>
</dbReference>
<dbReference type="PANTHER" id="PTHR10815">
    <property type="entry name" value="METHYLATED-DNA--PROTEIN-CYSTEINE METHYLTRANSFERASE"/>
    <property type="match status" value="1"/>
</dbReference>
<evidence type="ECO:0000256" key="6">
    <source>
        <dbReference type="ARBA" id="ARBA00049348"/>
    </source>
</evidence>
<dbReference type="NCBIfam" id="TIGR00589">
    <property type="entry name" value="ogt"/>
    <property type="match status" value="1"/>
</dbReference>
<dbReference type="Pfam" id="PF01035">
    <property type="entry name" value="DNA_binding_1"/>
    <property type="match status" value="1"/>
</dbReference>
<proteinExistence type="predicted"/>
<dbReference type="InterPro" id="IPR001497">
    <property type="entry name" value="MethylDNA_cys_MeTrfase_AS"/>
</dbReference>
<evidence type="ECO:0000313" key="8">
    <source>
        <dbReference type="EMBL" id="MBP0439275.1"/>
    </source>
</evidence>
<keyword evidence="4" id="KW-0227">DNA damage</keyword>
<evidence type="ECO:0000259" key="7">
    <source>
        <dbReference type="Pfam" id="PF01035"/>
    </source>
</evidence>
<feature type="domain" description="Methylated-DNA-[protein]-cysteine S-methyltransferase DNA binding" evidence="7">
    <location>
        <begin position="74"/>
        <end position="153"/>
    </location>
</feature>
<comment type="caution">
    <text evidence="8">The sequence shown here is derived from an EMBL/GenBank/DDBJ whole genome shotgun (WGS) entry which is preliminary data.</text>
</comment>
<evidence type="ECO:0000256" key="1">
    <source>
        <dbReference type="ARBA" id="ARBA00001286"/>
    </source>
</evidence>
<dbReference type="GO" id="GO:0006281">
    <property type="term" value="P:DNA repair"/>
    <property type="evidence" value="ECO:0007669"/>
    <property type="project" value="UniProtKB-KW"/>
</dbReference>
<dbReference type="GO" id="GO:0032259">
    <property type="term" value="P:methylation"/>
    <property type="evidence" value="ECO:0007669"/>
    <property type="project" value="UniProtKB-KW"/>
</dbReference>
<dbReference type="PANTHER" id="PTHR10815:SF5">
    <property type="entry name" value="METHYLATED-DNA--PROTEIN-CYSTEINE METHYLTRANSFERASE"/>
    <property type="match status" value="1"/>
</dbReference>
<dbReference type="InterPro" id="IPR036388">
    <property type="entry name" value="WH-like_DNA-bd_sf"/>
</dbReference>
<evidence type="ECO:0000256" key="5">
    <source>
        <dbReference type="ARBA" id="ARBA00023204"/>
    </source>
</evidence>
<comment type="catalytic activity">
    <reaction evidence="1">
        <text>a 4-O-methyl-thymidine in DNA + L-cysteinyl-[protein] = a thymidine in DNA + S-methyl-L-cysteinyl-[protein]</text>
        <dbReference type="Rhea" id="RHEA:53428"/>
        <dbReference type="Rhea" id="RHEA-COMP:10131"/>
        <dbReference type="Rhea" id="RHEA-COMP:10132"/>
        <dbReference type="Rhea" id="RHEA-COMP:13555"/>
        <dbReference type="Rhea" id="RHEA-COMP:13556"/>
        <dbReference type="ChEBI" id="CHEBI:29950"/>
        <dbReference type="ChEBI" id="CHEBI:82612"/>
        <dbReference type="ChEBI" id="CHEBI:137386"/>
        <dbReference type="ChEBI" id="CHEBI:137387"/>
        <dbReference type="EC" id="2.1.1.63"/>
    </reaction>
</comment>
<evidence type="ECO:0000256" key="3">
    <source>
        <dbReference type="ARBA" id="ARBA00022679"/>
    </source>
</evidence>
<dbReference type="InterPro" id="IPR036217">
    <property type="entry name" value="MethylDNA_cys_MeTrfase_DNAb"/>
</dbReference>
<evidence type="ECO:0000256" key="4">
    <source>
        <dbReference type="ARBA" id="ARBA00022763"/>
    </source>
</evidence>
<dbReference type="GO" id="GO:0003908">
    <property type="term" value="F:methylated-DNA-[protein]-cysteine S-methyltransferase activity"/>
    <property type="evidence" value="ECO:0007669"/>
    <property type="project" value="UniProtKB-EC"/>
</dbReference>
<evidence type="ECO:0000313" key="9">
    <source>
        <dbReference type="Proteomes" id="UP000666240"/>
    </source>
</evidence>
<keyword evidence="5" id="KW-0234">DNA repair</keyword>
<reference evidence="8" key="1">
    <citation type="submission" date="2021-03" db="EMBL/GenBank/DDBJ databases">
        <title>Genome sequencing and assembly of Tianweitania sediminis.</title>
        <authorList>
            <person name="Chhetri G."/>
        </authorList>
    </citation>
    <scope>NUCLEOTIDE SEQUENCE</scope>
    <source>
        <strain evidence="8">Z8</strain>
    </source>
</reference>
<dbReference type="Proteomes" id="UP000666240">
    <property type="component" value="Unassembled WGS sequence"/>
</dbReference>
<sequence length="166" mass="18158">MGLVWSEHGVRSFRLPRQEEDVATLAPRMGPIREQDPVGWVEDLIRRVHLYTDGGQPCFSDVRLDWTAASAGDRRIYECLRAVEHGQTITYGEVARRAKAAGGALGVGQIMARNPWPLIVPCHRVVGANGKLVGFSAPGGIITKMRLLQLEGAKPPQDGQQASFAF</sequence>
<protein>
    <submittedName>
        <fullName evidence="8">Methylated-DNA--[protein]-cysteine S-methyltransferase</fullName>
    </submittedName>
</protein>